<dbReference type="VEuPathDB" id="FungiDB:BO78DRAFT_381554"/>
<accession>A0A319EPY0</accession>
<evidence type="ECO:0000256" key="1">
    <source>
        <dbReference type="SAM" id="SignalP"/>
    </source>
</evidence>
<name>A0A319EPY0_ASPSB</name>
<feature type="signal peptide" evidence="1">
    <location>
        <begin position="1"/>
        <end position="29"/>
    </location>
</feature>
<keyword evidence="3" id="KW-1185">Reference proteome</keyword>
<dbReference type="AlphaFoldDB" id="A0A319EPY0"/>
<protein>
    <submittedName>
        <fullName evidence="2">Uncharacterized protein</fullName>
    </submittedName>
</protein>
<evidence type="ECO:0000313" key="2">
    <source>
        <dbReference type="EMBL" id="PYI12366.1"/>
    </source>
</evidence>
<keyword evidence="1" id="KW-0732">Signal</keyword>
<dbReference type="EMBL" id="KZ826315">
    <property type="protein sequence ID" value="PYI12366.1"/>
    <property type="molecule type" value="Genomic_DNA"/>
</dbReference>
<gene>
    <name evidence="2" type="ORF">BO78DRAFT_381554</name>
</gene>
<proteinExistence type="predicted"/>
<sequence>MSACLASFWVCLQIIVLGPLGLFVNEAQSAPRLYIYLVKNIDIQERIDHWKSLSREYLKKDQKAAMSIVDWAIIKIVKRNFGRNKSSDLHISSGKLEVFTTKSPTDAGQTLHKLGHATGHTVGTYNWVLDARVAVEHATGRSKITYEHSILTTDSRYPFPTKRDSWLFDWLVNLKQNPKMNFMWMA</sequence>
<feature type="chain" id="PRO_5016286927" evidence="1">
    <location>
        <begin position="30"/>
        <end position="186"/>
    </location>
</feature>
<dbReference type="OrthoDB" id="419432at2759"/>
<dbReference type="STRING" id="1448318.A0A319EPY0"/>
<reference evidence="2 3" key="1">
    <citation type="submission" date="2018-02" db="EMBL/GenBank/DDBJ databases">
        <title>The genomes of Aspergillus section Nigri reveals drivers in fungal speciation.</title>
        <authorList>
            <consortium name="DOE Joint Genome Institute"/>
            <person name="Vesth T.C."/>
            <person name="Nybo J."/>
            <person name="Theobald S."/>
            <person name="Brandl J."/>
            <person name="Frisvad J.C."/>
            <person name="Nielsen K.F."/>
            <person name="Lyhne E.K."/>
            <person name="Kogle M.E."/>
            <person name="Kuo A."/>
            <person name="Riley R."/>
            <person name="Clum A."/>
            <person name="Nolan M."/>
            <person name="Lipzen A."/>
            <person name="Salamov A."/>
            <person name="Henrissat B."/>
            <person name="Wiebenga A."/>
            <person name="De vries R.P."/>
            <person name="Grigoriev I.V."/>
            <person name="Mortensen U.H."/>
            <person name="Andersen M.R."/>
            <person name="Baker S.E."/>
        </authorList>
    </citation>
    <scope>NUCLEOTIDE SEQUENCE [LARGE SCALE GENOMIC DNA]</scope>
    <source>
        <strain evidence="2 3">CBS 121057</strain>
    </source>
</reference>
<evidence type="ECO:0000313" key="3">
    <source>
        <dbReference type="Proteomes" id="UP000248423"/>
    </source>
</evidence>
<organism evidence="2 3">
    <name type="scientific">Aspergillus sclerotiicarbonarius (strain CBS 121057 / IBT 28362)</name>
    <dbReference type="NCBI Taxonomy" id="1448318"/>
    <lineage>
        <taxon>Eukaryota</taxon>
        <taxon>Fungi</taxon>
        <taxon>Dikarya</taxon>
        <taxon>Ascomycota</taxon>
        <taxon>Pezizomycotina</taxon>
        <taxon>Eurotiomycetes</taxon>
        <taxon>Eurotiomycetidae</taxon>
        <taxon>Eurotiales</taxon>
        <taxon>Aspergillaceae</taxon>
        <taxon>Aspergillus</taxon>
        <taxon>Aspergillus subgen. Circumdati</taxon>
    </lineage>
</organism>
<dbReference type="Proteomes" id="UP000248423">
    <property type="component" value="Unassembled WGS sequence"/>
</dbReference>